<keyword evidence="6 13" id="KW-0378">Hydrolase</keyword>
<reference evidence="16" key="3">
    <citation type="submission" date="2015-02" db="UniProtKB">
        <authorList>
            <consortium name="EnsemblProtists"/>
        </authorList>
    </citation>
    <scope>IDENTIFICATION</scope>
    <source>
        <strain evidence="16">DAOM BR144</strain>
    </source>
</reference>
<dbReference type="Gene3D" id="1.10.1670.10">
    <property type="entry name" value="Helix-hairpin-Helix base-excision DNA repair enzymes (C-terminal)"/>
    <property type="match status" value="1"/>
</dbReference>
<keyword evidence="9" id="KW-0411">Iron-sulfur</keyword>
<dbReference type="SUPFAM" id="SSF48150">
    <property type="entry name" value="DNA-glycosylase"/>
    <property type="match status" value="1"/>
</dbReference>
<evidence type="ECO:0000256" key="10">
    <source>
        <dbReference type="ARBA" id="ARBA00023204"/>
    </source>
</evidence>
<evidence type="ECO:0000256" key="6">
    <source>
        <dbReference type="ARBA" id="ARBA00022801"/>
    </source>
</evidence>
<evidence type="ECO:0000256" key="3">
    <source>
        <dbReference type="ARBA" id="ARBA00022485"/>
    </source>
</evidence>
<accession>K3WGH9</accession>
<keyword evidence="11 13" id="KW-0456">Lyase</keyword>
<sequence>MKQERDDAIDAVKAEDDGKAGELLMSPATKKKKVKRVSATDDLLRVKREEPKQWKDMLLGIQEMRAKRDADVDTMGCETHVDDKVAPHVWRFHTLVSAMLSSQTKDPVNAAAMERLIGREGGLTVQTMRDIDENELAQIIHPVGFYRNKAKYIKQVAEILTKQAAGSDVVDIPSTFEDLVALPGVGPKMAYLVMDCAWNNVVGICVDTHVHRISNRLGWVNTWNKKNPKAQDPEKTRAELQDWLPQEHWGPINVLLVGFGQTICQPRNPKCTECKISHLCPSANKSVI</sequence>
<dbReference type="FunFam" id="1.10.1670.10:FF:000026">
    <property type="entry name" value="Endonuclease III homolog"/>
    <property type="match status" value="1"/>
</dbReference>
<keyword evidence="13" id="KW-0539">Nucleus</keyword>
<dbReference type="InterPro" id="IPR030841">
    <property type="entry name" value="NTH1"/>
</dbReference>
<evidence type="ECO:0000256" key="7">
    <source>
        <dbReference type="ARBA" id="ARBA00022946"/>
    </source>
</evidence>
<comment type="function">
    <text evidence="13">Bifunctional DNA N-glycosylase with associated apurinic/apyrimidinic (AP) lyase function that catalyzes the first step in base excision repair (BER), the primary repair pathway for the repair of oxidative DNA damage. The DNA N-glycosylase activity releases the damaged DNA base from DNA by cleaving the N-glycosidic bond, leaving an AP site. The AP lyase activity cleaves the phosphodiester bond 3' to the AP site by a beta-elimination. Primarily recognizes and repairs oxidative base damage of pyrimidines.</text>
</comment>
<dbReference type="InterPro" id="IPR003651">
    <property type="entry name" value="Endonuclease3_FeS-loop_motif"/>
</dbReference>
<keyword evidence="13" id="KW-0496">Mitochondrion</keyword>
<dbReference type="Pfam" id="PF00730">
    <property type="entry name" value="HhH-GPD"/>
    <property type="match status" value="1"/>
</dbReference>
<feature type="domain" description="HhH-GPD" evidence="15">
    <location>
        <begin position="100"/>
        <end position="262"/>
    </location>
</feature>
<dbReference type="GO" id="GO:0006289">
    <property type="term" value="P:nucleotide-excision repair"/>
    <property type="evidence" value="ECO:0007669"/>
    <property type="project" value="TreeGrafter"/>
</dbReference>
<dbReference type="SMART" id="SM00478">
    <property type="entry name" value="ENDO3c"/>
    <property type="match status" value="1"/>
</dbReference>
<dbReference type="EnsemblProtists" id="PYU1_T004070">
    <property type="protein sequence ID" value="PYU1_T004070"/>
    <property type="gene ID" value="PYU1_G004060"/>
</dbReference>
<keyword evidence="4" id="KW-0479">Metal-binding</keyword>
<proteinExistence type="inferred from homology"/>
<feature type="region of interest" description="Disordered" evidence="14">
    <location>
        <begin position="1"/>
        <end position="27"/>
    </location>
</feature>
<dbReference type="EC" id="3.2.2.-" evidence="13"/>
<dbReference type="HOGENOM" id="CLU_012862_4_2_1"/>
<comment type="catalytic activity">
    <reaction evidence="13">
        <text>2'-deoxyribonucleotide-(2'-deoxyribose 5'-phosphate)-2'-deoxyribonucleotide-DNA = a 3'-end 2'-deoxyribonucleotide-(2,3-dehydro-2,3-deoxyribose 5'-phosphate)-DNA + a 5'-end 5'-phospho-2'-deoxyribonucleoside-DNA + H(+)</text>
        <dbReference type="Rhea" id="RHEA:66592"/>
        <dbReference type="Rhea" id="RHEA-COMP:13180"/>
        <dbReference type="Rhea" id="RHEA-COMP:16897"/>
        <dbReference type="Rhea" id="RHEA-COMP:17067"/>
        <dbReference type="ChEBI" id="CHEBI:15378"/>
        <dbReference type="ChEBI" id="CHEBI:136412"/>
        <dbReference type="ChEBI" id="CHEBI:157695"/>
        <dbReference type="ChEBI" id="CHEBI:167181"/>
        <dbReference type="EC" id="4.2.99.18"/>
    </reaction>
</comment>
<dbReference type="Proteomes" id="UP000019132">
    <property type="component" value="Unassembled WGS sequence"/>
</dbReference>
<dbReference type="OMA" id="QIIWYGR"/>
<keyword evidence="3" id="KW-0004">4Fe-4S</keyword>
<dbReference type="GO" id="GO:0006285">
    <property type="term" value="P:base-excision repair, AP site formation"/>
    <property type="evidence" value="ECO:0007669"/>
    <property type="project" value="UniProtKB-UniRule"/>
</dbReference>
<dbReference type="GO" id="GO:0003677">
    <property type="term" value="F:DNA binding"/>
    <property type="evidence" value="ECO:0007669"/>
    <property type="project" value="UniProtKB-UniRule"/>
</dbReference>
<dbReference type="SMART" id="SM00525">
    <property type="entry name" value="FES"/>
    <property type="match status" value="1"/>
</dbReference>
<dbReference type="Gene3D" id="1.10.340.30">
    <property type="entry name" value="Hypothetical protein, domain 2"/>
    <property type="match status" value="1"/>
</dbReference>
<dbReference type="GO" id="GO:0005634">
    <property type="term" value="C:nucleus"/>
    <property type="evidence" value="ECO:0007669"/>
    <property type="project" value="UniProtKB-SubCell"/>
</dbReference>
<dbReference type="CDD" id="cd00056">
    <property type="entry name" value="ENDO3c"/>
    <property type="match status" value="1"/>
</dbReference>
<evidence type="ECO:0000256" key="14">
    <source>
        <dbReference type="SAM" id="MobiDB-lite"/>
    </source>
</evidence>
<name>K3WGH9_GLOUD</name>
<dbReference type="PANTHER" id="PTHR43286">
    <property type="entry name" value="ENDONUCLEASE III-LIKE PROTEIN 1"/>
    <property type="match status" value="1"/>
</dbReference>
<evidence type="ECO:0000256" key="13">
    <source>
        <dbReference type="HAMAP-Rule" id="MF_03183"/>
    </source>
</evidence>
<dbReference type="GO" id="GO:0140078">
    <property type="term" value="F:class I DNA-(apurinic or apyrimidinic site) endonuclease activity"/>
    <property type="evidence" value="ECO:0007669"/>
    <property type="project" value="UniProtKB-EC"/>
</dbReference>
<dbReference type="Pfam" id="PF00633">
    <property type="entry name" value="HHH"/>
    <property type="match status" value="1"/>
</dbReference>
<evidence type="ECO:0000256" key="2">
    <source>
        <dbReference type="ARBA" id="ARBA00008343"/>
    </source>
</evidence>
<reference evidence="17" key="2">
    <citation type="submission" date="2010-04" db="EMBL/GenBank/DDBJ databases">
        <authorList>
            <person name="Buell R."/>
            <person name="Hamilton J."/>
            <person name="Hostetler J."/>
        </authorList>
    </citation>
    <scope>NUCLEOTIDE SEQUENCE [LARGE SCALE GENOMIC DNA]</scope>
    <source>
        <strain evidence="17">DAOM:BR144</strain>
    </source>
</reference>
<dbReference type="InterPro" id="IPR003265">
    <property type="entry name" value="HhH-GPD_domain"/>
</dbReference>
<dbReference type="GO" id="GO:0046872">
    <property type="term" value="F:metal ion binding"/>
    <property type="evidence" value="ECO:0007669"/>
    <property type="project" value="UniProtKB-KW"/>
</dbReference>
<dbReference type="EC" id="4.2.99.18" evidence="13"/>
<feature type="compositionally biased region" description="Basic and acidic residues" evidence="14">
    <location>
        <begin position="1"/>
        <end position="20"/>
    </location>
</feature>
<dbReference type="InterPro" id="IPR004035">
    <property type="entry name" value="Endouclease-III_FeS-bd_BS"/>
</dbReference>
<dbReference type="InParanoid" id="K3WGH9"/>
<dbReference type="InterPro" id="IPR011257">
    <property type="entry name" value="DNA_glycosylase"/>
</dbReference>
<keyword evidence="12 13" id="KW-0326">Glycosidase</keyword>
<comment type="subcellular location">
    <subcellularLocation>
        <location evidence="13">Nucleus</location>
    </subcellularLocation>
    <subcellularLocation>
        <location evidence="13">Mitochondrion</location>
    </subcellularLocation>
</comment>
<dbReference type="PANTHER" id="PTHR43286:SF1">
    <property type="entry name" value="ENDONUCLEASE III-LIKE PROTEIN 1"/>
    <property type="match status" value="1"/>
</dbReference>
<evidence type="ECO:0000259" key="15">
    <source>
        <dbReference type="SMART" id="SM00478"/>
    </source>
</evidence>
<dbReference type="GO" id="GO:0000703">
    <property type="term" value="F:oxidized pyrimidine nucleobase lesion DNA N-glycosylase activity"/>
    <property type="evidence" value="ECO:0007669"/>
    <property type="project" value="UniProtKB-UniRule"/>
</dbReference>
<dbReference type="PROSITE" id="PS00764">
    <property type="entry name" value="ENDONUCLEASE_III_1"/>
    <property type="match status" value="1"/>
</dbReference>
<protein>
    <recommendedName>
        <fullName evidence="13">Endonuclease III homolog</fullName>
        <ecNumber evidence="13">3.2.2.-</ecNumber>
        <ecNumber evidence="13">4.2.99.18</ecNumber>
    </recommendedName>
    <alternativeName>
        <fullName evidence="13">Bifunctional DNA N-glycosylase/DNA-(apurinic or apyrimidinic site) lyase</fullName>
        <shortName evidence="13">DNA glycosylase/AP lyase</shortName>
    </alternativeName>
</protein>
<organism evidence="16 17">
    <name type="scientific">Globisporangium ultimum (strain ATCC 200006 / CBS 805.95 / DAOM BR144)</name>
    <name type="common">Pythium ultimum</name>
    <dbReference type="NCBI Taxonomy" id="431595"/>
    <lineage>
        <taxon>Eukaryota</taxon>
        <taxon>Sar</taxon>
        <taxon>Stramenopiles</taxon>
        <taxon>Oomycota</taxon>
        <taxon>Peronosporomycetes</taxon>
        <taxon>Pythiales</taxon>
        <taxon>Pythiaceae</taxon>
        <taxon>Globisporangium</taxon>
    </lineage>
</organism>
<keyword evidence="5 13" id="KW-0227">DNA damage</keyword>
<evidence type="ECO:0000256" key="11">
    <source>
        <dbReference type="ARBA" id="ARBA00023239"/>
    </source>
</evidence>
<dbReference type="InterPro" id="IPR023170">
    <property type="entry name" value="HhH_base_excis_C"/>
</dbReference>
<keyword evidence="17" id="KW-1185">Reference proteome</keyword>
<dbReference type="STRING" id="431595.K3WGH9"/>
<gene>
    <name evidence="13" type="primary">NTH1</name>
</gene>
<evidence type="ECO:0000256" key="5">
    <source>
        <dbReference type="ARBA" id="ARBA00022763"/>
    </source>
</evidence>
<evidence type="ECO:0000313" key="17">
    <source>
        <dbReference type="Proteomes" id="UP000019132"/>
    </source>
</evidence>
<keyword evidence="7" id="KW-0809">Transit peptide</keyword>
<evidence type="ECO:0000256" key="8">
    <source>
        <dbReference type="ARBA" id="ARBA00023004"/>
    </source>
</evidence>
<comment type="cofactor">
    <cofactor evidence="1">
        <name>[4Fe-4S] cluster</name>
        <dbReference type="ChEBI" id="CHEBI:49883"/>
    </cofactor>
</comment>
<dbReference type="HAMAP" id="MF_03183">
    <property type="entry name" value="Endonuclease_III_Nth"/>
    <property type="match status" value="1"/>
</dbReference>
<evidence type="ECO:0000256" key="12">
    <source>
        <dbReference type="ARBA" id="ARBA00023295"/>
    </source>
</evidence>
<dbReference type="InterPro" id="IPR000445">
    <property type="entry name" value="HhH_motif"/>
</dbReference>
<keyword evidence="10 13" id="KW-0234">DNA repair</keyword>
<evidence type="ECO:0000256" key="9">
    <source>
        <dbReference type="ARBA" id="ARBA00023014"/>
    </source>
</evidence>
<dbReference type="eggNOG" id="KOG1921">
    <property type="taxonomic scope" value="Eukaryota"/>
</dbReference>
<dbReference type="FunFam" id="1.10.340.30:FF:000005">
    <property type="entry name" value="Endonuclease III-like protein 1"/>
    <property type="match status" value="1"/>
</dbReference>
<evidence type="ECO:0000256" key="4">
    <source>
        <dbReference type="ARBA" id="ARBA00022723"/>
    </source>
</evidence>
<evidence type="ECO:0000313" key="16">
    <source>
        <dbReference type="EnsemblProtists" id="PYU1_T004070"/>
    </source>
</evidence>
<dbReference type="VEuPathDB" id="FungiDB:PYU1_G004060"/>
<comment type="similarity">
    <text evidence="2 13">Belongs to the Nth/MutY family.</text>
</comment>
<evidence type="ECO:0000256" key="1">
    <source>
        <dbReference type="ARBA" id="ARBA00001966"/>
    </source>
</evidence>
<dbReference type="GO" id="GO:0005739">
    <property type="term" value="C:mitochondrion"/>
    <property type="evidence" value="ECO:0007669"/>
    <property type="project" value="UniProtKB-SubCell"/>
</dbReference>
<reference evidence="17" key="1">
    <citation type="journal article" date="2010" name="Genome Biol.">
        <title>Genome sequence of the necrotrophic plant pathogen Pythium ultimum reveals original pathogenicity mechanisms and effector repertoire.</title>
        <authorList>
            <person name="Levesque C.A."/>
            <person name="Brouwer H."/>
            <person name="Cano L."/>
            <person name="Hamilton J.P."/>
            <person name="Holt C."/>
            <person name="Huitema E."/>
            <person name="Raffaele S."/>
            <person name="Robideau G.P."/>
            <person name="Thines M."/>
            <person name="Win J."/>
            <person name="Zerillo M.M."/>
            <person name="Beakes G.W."/>
            <person name="Boore J.L."/>
            <person name="Busam D."/>
            <person name="Dumas B."/>
            <person name="Ferriera S."/>
            <person name="Fuerstenberg S.I."/>
            <person name="Gachon C.M."/>
            <person name="Gaulin E."/>
            <person name="Govers F."/>
            <person name="Grenville-Briggs L."/>
            <person name="Horner N."/>
            <person name="Hostetler J."/>
            <person name="Jiang R.H."/>
            <person name="Johnson J."/>
            <person name="Krajaejun T."/>
            <person name="Lin H."/>
            <person name="Meijer H.J."/>
            <person name="Moore B."/>
            <person name="Morris P."/>
            <person name="Phuntmart V."/>
            <person name="Puiu D."/>
            <person name="Shetty J."/>
            <person name="Stajich J.E."/>
            <person name="Tripathy S."/>
            <person name="Wawra S."/>
            <person name="van West P."/>
            <person name="Whitty B.R."/>
            <person name="Coutinho P.M."/>
            <person name="Henrissat B."/>
            <person name="Martin F."/>
            <person name="Thomas P.D."/>
            <person name="Tyler B.M."/>
            <person name="De Vries R.P."/>
            <person name="Kamoun S."/>
            <person name="Yandell M."/>
            <person name="Tisserat N."/>
            <person name="Buell C.R."/>
        </authorList>
    </citation>
    <scope>NUCLEOTIDE SEQUENCE</scope>
    <source>
        <strain evidence="17">DAOM:BR144</strain>
    </source>
</reference>
<dbReference type="EMBL" id="GL376567">
    <property type="status" value="NOT_ANNOTATED_CDS"/>
    <property type="molecule type" value="Genomic_DNA"/>
</dbReference>
<dbReference type="GO" id="GO:0051539">
    <property type="term" value="F:4 iron, 4 sulfur cluster binding"/>
    <property type="evidence" value="ECO:0007669"/>
    <property type="project" value="UniProtKB-KW"/>
</dbReference>
<dbReference type="AlphaFoldDB" id="K3WGH9"/>
<comment type="caution">
    <text evidence="13">Lacks conserved residue(s) required for the propagation of feature annotation.</text>
</comment>
<keyword evidence="8" id="KW-0408">Iron</keyword>